<keyword evidence="5" id="KW-1185">Reference proteome</keyword>
<feature type="domain" description="NodB homology" evidence="3">
    <location>
        <begin position="97"/>
        <end position="340"/>
    </location>
</feature>
<evidence type="ECO:0000256" key="1">
    <source>
        <dbReference type="ARBA" id="ARBA00004613"/>
    </source>
</evidence>
<keyword evidence="2" id="KW-0732">Signal</keyword>
<dbReference type="InterPro" id="IPR011330">
    <property type="entry name" value="Glyco_hydro/deAcase_b/a-brl"/>
</dbReference>
<reference evidence="5" key="1">
    <citation type="submission" date="2019-02" db="EMBL/GenBank/DDBJ databases">
        <title>Deep-cultivation of Planctomycetes and their phenomic and genomic characterization uncovers novel biology.</title>
        <authorList>
            <person name="Wiegand S."/>
            <person name="Jogler M."/>
            <person name="Boedeker C."/>
            <person name="Pinto D."/>
            <person name="Vollmers J."/>
            <person name="Rivas-Marin E."/>
            <person name="Kohn T."/>
            <person name="Peeters S.H."/>
            <person name="Heuer A."/>
            <person name="Rast P."/>
            <person name="Oberbeckmann S."/>
            <person name="Bunk B."/>
            <person name="Jeske O."/>
            <person name="Meyerdierks A."/>
            <person name="Storesund J.E."/>
            <person name="Kallscheuer N."/>
            <person name="Luecker S."/>
            <person name="Lage O.M."/>
            <person name="Pohl T."/>
            <person name="Merkel B.J."/>
            <person name="Hornburger P."/>
            <person name="Mueller R.-W."/>
            <person name="Bruemmer F."/>
            <person name="Labrenz M."/>
            <person name="Spormann A.M."/>
            <person name="Op den Camp H."/>
            <person name="Overmann J."/>
            <person name="Amann R."/>
            <person name="Jetten M.S.M."/>
            <person name="Mascher T."/>
            <person name="Medema M.H."/>
            <person name="Devos D.P."/>
            <person name="Kaster A.-K."/>
            <person name="Ovreas L."/>
            <person name="Rohde M."/>
            <person name="Galperin M.Y."/>
            <person name="Jogler C."/>
        </authorList>
    </citation>
    <scope>NUCLEOTIDE SEQUENCE [LARGE SCALE GENOMIC DNA]</scope>
    <source>
        <strain evidence="5">Pan97</strain>
    </source>
</reference>
<dbReference type="GO" id="GO:0005975">
    <property type="term" value="P:carbohydrate metabolic process"/>
    <property type="evidence" value="ECO:0007669"/>
    <property type="project" value="InterPro"/>
</dbReference>
<dbReference type="Proteomes" id="UP000318626">
    <property type="component" value="Chromosome"/>
</dbReference>
<evidence type="ECO:0000313" key="5">
    <source>
        <dbReference type="Proteomes" id="UP000318626"/>
    </source>
</evidence>
<dbReference type="InterPro" id="IPR002509">
    <property type="entry name" value="NODB_dom"/>
</dbReference>
<evidence type="ECO:0000259" key="3">
    <source>
        <dbReference type="PROSITE" id="PS51677"/>
    </source>
</evidence>
<dbReference type="Pfam" id="PF01522">
    <property type="entry name" value="Polysacc_deac_1"/>
    <property type="match status" value="1"/>
</dbReference>
<dbReference type="AlphaFoldDB" id="A0A518C957"/>
<dbReference type="EMBL" id="CP036289">
    <property type="protein sequence ID" value="QDU75750.1"/>
    <property type="molecule type" value="Genomic_DNA"/>
</dbReference>
<dbReference type="PANTHER" id="PTHR34216:SF3">
    <property type="entry name" value="POLY-BETA-1,6-N-ACETYL-D-GLUCOSAMINE N-DEACETYLASE"/>
    <property type="match status" value="1"/>
</dbReference>
<name>A0A518C957_9BACT</name>
<evidence type="ECO:0000313" key="4">
    <source>
        <dbReference type="EMBL" id="QDU75750.1"/>
    </source>
</evidence>
<proteinExistence type="predicted"/>
<accession>A0A518C957</accession>
<dbReference type="KEGG" id="bvo:Pan97_27920"/>
<dbReference type="InterPro" id="IPR051398">
    <property type="entry name" value="Polysacch_Deacetylase"/>
</dbReference>
<comment type="subcellular location">
    <subcellularLocation>
        <location evidence="1">Secreted</location>
    </subcellularLocation>
</comment>
<dbReference type="PROSITE" id="PS51677">
    <property type="entry name" value="NODB"/>
    <property type="match status" value="1"/>
</dbReference>
<protein>
    <submittedName>
        <fullName evidence="4">Polysaccharide deacetylase</fullName>
    </submittedName>
</protein>
<dbReference type="PANTHER" id="PTHR34216">
    <property type="match status" value="1"/>
</dbReference>
<gene>
    <name evidence="4" type="ORF">Pan97_27920</name>
</gene>
<evidence type="ECO:0000256" key="2">
    <source>
        <dbReference type="ARBA" id="ARBA00022729"/>
    </source>
</evidence>
<organism evidence="4 5">
    <name type="scientific">Bremerella volcania</name>
    <dbReference type="NCBI Taxonomy" id="2527984"/>
    <lineage>
        <taxon>Bacteria</taxon>
        <taxon>Pseudomonadati</taxon>
        <taxon>Planctomycetota</taxon>
        <taxon>Planctomycetia</taxon>
        <taxon>Pirellulales</taxon>
        <taxon>Pirellulaceae</taxon>
        <taxon>Bremerella</taxon>
    </lineage>
</organism>
<dbReference type="GO" id="GO:0016810">
    <property type="term" value="F:hydrolase activity, acting on carbon-nitrogen (but not peptide) bonds"/>
    <property type="evidence" value="ECO:0007669"/>
    <property type="project" value="InterPro"/>
</dbReference>
<dbReference type="OrthoDB" id="9778320at2"/>
<dbReference type="SUPFAM" id="SSF88713">
    <property type="entry name" value="Glycoside hydrolase/deacetylase"/>
    <property type="match status" value="1"/>
</dbReference>
<sequence length="340" mass="38620">MMNRMLSQCALGLVNSWAGSGLLSSIESTDRRDNILRVITYHRVDLPCEHPHLYPGVHSATPEQFATQLDQLQACCHIVSLDDVLDALEGRRRLPPKSVLITFDDAYQNFEAAWHHLKSRNLPVVLFVPTSFPDHPERTFWWDRVHWAIQSTPQTQITLDGQTLSLDGLNQKNQAVRQIAAKVKELPHREAMPWIDAICEELQEDVRPNRVLTWQRLRELSEEGVAMGAHTHTHPLMNQITLEEAYDEAVRSREKLQKHLGQEIRTFCYPAGGVSDEVAAMLKEIGYAAAFTTQRGVNDIDACDAMRLHRINVGARTSTNVMRMQFLSYARGLKATRQPA</sequence>
<dbReference type="GO" id="GO:0005576">
    <property type="term" value="C:extracellular region"/>
    <property type="evidence" value="ECO:0007669"/>
    <property type="project" value="UniProtKB-SubCell"/>
</dbReference>
<dbReference type="CDD" id="cd10918">
    <property type="entry name" value="CE4_NodB_like_5s_6s"/>
    <property type="match status" value="1"/>
</dbReference>
<dbReference type="Gene3D" id="3.20.20.370">
    <property type="entry name" value="Glycoside hydrolase/deacetylase"/>
    <property type="match status" value="1"/>
</dbReference>